<dbReference type="InterPro" id="IPR012340">
    <property type="entry name" value="NA-bd_OB-fold"/>
</dbReference>
<evidence type="ECO:0000256" key="1">
    <source>
        <dbReference type="ARBA" id="ARBA00023125"/>
    </source>
</evidence>
<sequence>MSTKKKAVNGQGRANEVRLAGTVSGEPERRVLPSGDELCVVRVVVPRVTVRARPDGGRGQSVDVLDCCAWEARPRRAVGGWRPGDQVEVNGALRRRFFRAGGVTASRVEVEISSARLVRRAETG</sequence>
<dbReference type="GO" id="GO:0003677">
    <property type="term" value="F:DNA binding"/>
    <property type="evidence" value="ECO:0007669"/>
    <property type="project" value="UniProtKB-KW"/>
</dbReference>
<evidence type="ECO:0000313" key="4">
    <source>
        <dbReference type="EMBL" id="WQQ28688.1"/>
    </source>
</evidence>
<reference evidence="5" key="1">
    <citation type="submission" date="2023-12" db="EMBL/GenBank/DDBJ databases">
        <title>Novel species in genus Nocardioides.</title>
        <authorList>
            <person name="Zhou H."/>
        </authorList>
    </citation>
    <scope>NUCLEOTIDE SEQUENCE [LARGE SCALE GENOMIC DNA]</scope>
    <source>
        <strain evidence="5">HM61</strain>
    </source>
</reference>
<gene>
    <name evidence="4" type="ORF">SHK19_10765</name>
</gene>
<dbReference type="Gene3D" id="2.40.50.140">
    <property type="entry name" value="Nucleic acid-binding proteins"/>
    <property type="match status" value="1"/>
</dbReference>
<dbReference type="RefSeq" id="WP_322454967.1">
    <property type="nucleotide sequence ID" value="NZ_CP141059.1"/>
</dbReference>
<accession>A0ABZ1A0H8</accession>
<evidence type="ECO:0000256" key="3">
    <source>
        <dbReference type="SAM" id="MobiDB-lite"/>
    </source>
</evidence>
<dbReference type="PROSITE" id="PS50935">
    <property type="entry name" value="SSB"/>
    <property type="match status" value="1"/>
</dbReference>
<protein>
    <submittedName>
        <fullName evidence="4">Single-stranded DNA-binding protein</fullName>
    </submittedName>
</protein>
<dbReference type="SUPFAM" id="SSF50249">
    <property type="entry name" value="Nucleic acid-binding proteins"/>
    <property type="match status" value="1"/>
</dbReference>
<dbReference type="InterPro" id="IPR000424">
    <property type="entry name" value="Primosome_PriB/ssb"/>
</dbReference>
<dbReference type="EMBL" id="CP141059">
    <property type="protein sequence ID" value="WQQ28688.1"/>
    <property type="molecule type" value="Genomic_DNA"/>
</dbReference>
<name>A0ABZ1A0H8_9ACTN</name>
<evidence type="ECO:0000313" key="5">
    <source>
        <dbReference type="Proteomes" id="UP001327225"/>
    </source>
</evidence>
<dbReference type="Proteomes" id="UP001327225">
    <property type="component" value="Chromosome"/>
</dbReference>
<organism evidence="4 5">
    <name type="scientific">Nocardioides bizhenqiangii</name>
    <dbReference type="NCBI Taxonomy" id="3095076"/>
    <lineage>
        <taxon>Bacteria</taxon>
        <taxon>Bacillati</taxon>
        <taxon>Actinomycetota</taxon>
        <taxon>Actinomycetes</taxon>
        <taxon>Propionibacteriales</taxon>
        <taxon>Nocardioidaceae</taxon>
        <taxon>Nocardioides</taxon>
    </lineage>
</organism>
<keyword evidence="1 2" id="KW-0238">DNA-binding</keyword>
<dbReference type="Pfam" id="PF00436">
    <property type="entry name" value="SSB"/>
    <property type="match status" value="1"/>
</dbReference>
<evidence type="ECO:0000256" key="2">
    <source>
        <dbReference type="PROSITE-ProRule" id="PRU00252"/>
    </source>
</evidence>
<feature type="region of interest" description="Disordered" evidence="3">
    <location>
        <begin position="1"/>
        <end position="21"/>
    </location>
</feature>
<proteinExistence type="predicted"/>
<keyword evidence="5" id="KW-1185">Reference proteome</keyword>